<keyword evidence="1" id="KW-0812">Transmembrane</keyword>
<keyword evidence="1" id="KW-0472">Membrane</keyword>
<dbReference type="Proteomes" id="UP000292881">
    <property type="component" value="Unassembled WGS sequence"/>
</dbReference>
<keyword evidence="3" id="KW-1185">Reference proteome</keyword>
<reference evidence="2 3" key="1">
    <citation type="submission" date="2019-01" db="EMBL/GenBank/DDBJ databases">
        <authorList>
            <person name="Li J."/>
        </authorList>
    </citation>
    <scope>NUCLEOTIDE SEQUENCE [LARGE SCALE GENOMIC DNA]</scope>
    <source>
        <strain evidence="2 3">CGMCC 4.7180</strain>
    </source>
</reference>
<name>A0A4Q2JJV7_9MICO</name>
<keyword evidence="1" id="KW-1133">Transmembrane helix</keyword>
<accession>A0A4Q2JJV7</accession>
<feature type="transmembrane region" description="Helical" evidence="1">
    <location>
        <begin position="33"/>
        <end position="53"/>
    </location>
</feature>
<proteinExistence type="predicted"/>
<organism evidence="2 3">
    <name type="scientific">Agromyces binzhouensis</name>
    <dbReference type="NCBI Taxonomy" id="1817495"/>
    <lineage>
        <taxon>Bacteria</taxon>
        <taxon>Bacillati</taxon>
        <taxon>Actinomycetota</taxon>
        <taxon>Actinomycetes</taxon>
        <taxon>Micrococcales</taxon>
        <taxon>Microbacteriaceae</taxon>
        <taxon>Agromyces</taxon>
    </lineage>
</organism>
<evidence type="ECO:0000256" key="1">
    <source>
        <dbReference type="SAM" id="Phobius"/>
    </source>
</evidence>
<sequence>MSVFPFLIAMALFVFGMWVFSIADVVPGFEAIVFFSGIVCVSLSLAIPFNVLGRRESGV</sequence>
<evidence type="ECO:0000313" key="3">
    <source>
        <dbReference type="Proteomes" id="UP000292881"/>
    </source>
</evidence>
<dbReference type="AlphaFoldDB" id="A0A4Q2JJV7"/>
<evidence type="ECO:0000313" key="2">
    <source>
        <dbReference type="EMBL" id="RXZ48371.1"/>
    </source>
</evidence>
<gene>
    <name evidence="2" type="ORF">ESO86_06830</name>
</gene>
<dbReference type="EMBL" id="SDPL01000094">
    <property type="protein sequence ID" value="RXZ48371.1"/>
    <property type="molecule type" value="Genomic_DNA"/>
</dbReference>
<dbReference type="OrthoDB" id="5007651at2"/>
<dbReference type="RefSeq" id="WP_129234222.1">
    <property type="nucleotide sequence ID" value="NZ_JBHXVJ010000010.1"/>
</dbReference>
<comment type="caution">
    <text evidence="2">The sequence shown here is derived from an EMBL/GenBank/DDBJ whole genome shotgun (WGS) entry which is preliminary data.</text>
</comment>
<protein>
    <submittedName>
        <fullName evidence="2">Uncharacterized protein</fullName>
    </submittedName>
</protein>